<feature type="compositionally biased region" description="Polar residues" evidence="2">
    <location>
        <begin position="1"/>
        <end position="14"/>
    </location>
</feature>
<feature type="compositionally biased region" description="Basic and acidic residues" evidence="2">
    <location>
        <begin position="27"/>
        <end position="52"/>
    </location>
</feature>
<dbReference type="Pfam" id="PF21037">
    <property type="entry name" value="CCDC138_cc"/>
    <property type="match status" value="1"/>
</dbReference>
<dbReference type="EMBL" id="PJEX01000070">
    <property type="protein sequence ID" value="TKW56381.1"/>
    <property type="molecule type" value="Genomic_DNA"/>
</dbReference>
<comment type="caution">
    <text evidence="4">The sequence shown here is derived from an EMBL/GenBank/DDBJ whole genome shotgun (WGS) entry which is preliminary data.</text>
</comment>
<protein>
    <recommendedName>
        <fullName evidence="3">Coiled-coil-domain-containing protein 138 coiled-coil domain-containing protein</fullName>
    </recommendedName>
</protein>
<evidence type="ECO:0000259" key="3">
    <source>
        <dbReference type="Pfam" id="PF21037"/>
    </source>
</evidence>
<proteinExistence type="predicted"/>
<evidence type="ECO:0000313" key="4">
    <source>
        <dbReference type="EMBL" id="TKW56381.1"/>
    </source>
</evidence>
<feature type="coiled-coil region" evidence="1">
    <location>
        <begin position="102"/>
        <end position="182"/>
    </location>
</feature>
<keyword evidence="1" id="KW-0175">Coiled coil</keyword>
<name>A0A4U6XL66_9PEZI</name>
<keyword evidence="5" id="KW-1185">Reference proteome</keyword>
<dbReference type="AlphaFoldDB" id="A0A4U6XL66"/>
<feature type="compositionally biased region" description="Polar residues" evidence="2">
    <location>
        <begin position="69"/>
        <end position="81"/>
    </location>
</feature>
<dbReference type="Gene3D" id="1.10.287.1490">
    <property type="match status" value="1"/>
</dbReference>
<accession>A0A4U6XL66</accession>
<dbReference type="OrthoDB" id="4844819at2759"/>
<feature type="region of interest" description="Disordered" evidence="2">
    <location>
        <begin position="65"/>
        <end position="91"/>
    </location>
</feature>
<sequence length="461" mass="52450">MTNHASQAAESPSGHSVHASRDWMPVVEHERAIEREQRRAEPSEADNRLLRERFGTTRLGGFPLWSFGRSDQQADDQTVSPRKSEAENVRLRQKLDKQTSSIDTYKEGQDQAKARVSELEKKNAKLERQVTEVQARVSELEEKNSYLKRQVEKGQIDHEMEIQQHAHYIKKLEHKIKTLKEQVAARDVVNAASQRIANASKVSDDAILAIWNQMAYNIRSIVASLLTQCPSEEEVLGVMKRVSGPFSNLTKTDFTLFQNDDMRSSMLERYIWLSVSGVIRGGRCARSPDVWGGFAGTHFQLAFRALLGAPEADAEQLLRWKAEGSGMIEKTIGVDKKALSDLVKEQTRIFSIFMSQDKQKDPSTLEELREDIGKVFDQAVQLRSIFMSSRAHFMVRWADRPKNESLLYRAELMDAEAWEVELDEKTVVHFSISPSLLKYGTANGADYDKSKLLVKHRVVCK</sequence>
<evidence type="ECO:0000256" key="2">
    <source>
        <dbReference type="SAM" id="MobiDB-lite"/>
    </source>
</evidence>
<feature type="region of interest" description="Disordered" evidence="2">
    <location>
        <begin position="1"/>
        <end position="52"/>
    </location>
</feature>
<evidence type="ECO:0000313" key="5">
    <source>
        <dbReference type="Proteomes" id="UP000310108"/>
    </source>
</evidence>
<organism evidence="4 5">
    <name type="scientific">Colletotrichum tanaceti</name>
    <dbReference type="NCBI Taxonomy" id="1306861"/>
    <lineage>
        <taxon>Eukaryota</taxon>
        <taxon>Fungi</taxon>
        <taxon>Dikarya</taxon>
        <taxon>Ascomycota</taxon>
        <taxon>Pezizomycotina</taxon>
        <taxon>Sordariomycetes</taxon>
        <taxon>Hypocreomycetidae</taxon>
        <taxon>Glomerellales</taxon>
        <taxon>Glomerellaceae</taxon>
        <taxon>Colletotrichum</taxon>
        <taxon>Colletotrichum destructivum species complex</taxon>
    </lineage>
</organism>
<gene>
    <name evidence="4" type="ORF">CTA1_7206</name>
</gene>
<dbReference type="InterPro" id="IPR048751">
    <property type="entry name" value="CCDC138_CC"/>
</dbReference>
<dbReference type="Proteomes" id="UP000310108">
    <property type="component" value="Unassembled WGS sequence"/>
</dbReference>
<feature type="compositionally biased region" description="Basic and acidic residues" evidence="2">
    <location>
        <begin position="82"/>
        <end position="91"/>
    </location>
</feature>
<dbReference type="STRING" id="1306861.A0A4U6XL66"/>
<reference evidence="4 5" key="1">
    <citation type="journal article" date="2019" name="PLoS ONE">
        <title>Comparative genome analysis indicates high evolutionary potential of pathogenicity genes in Colletotrichum tanaceti.</title>
        <authorList>
            <person name="Lelwala R.V."/>
            <person name="Korhonen P.K."/>
            <person name="Young N.D."/>
            <person name="Scott J.B."/>
            <person name="Ades P.A."/>
            <person name="Gasser R.B."/>
            <person name="Taylor P.W.J."/>
        </authorList>
    </citation>
    <scope>NUCLEOTIDE SEQUENCE [LARGE SCALE GENOMIC DNA]</scope>
    <source>
        <strain evidence="4">BRIP57314</strain>
    </source>
</reference>
<feature type="domain" description="Coiled-coil-domain-containing protein 138 coiled-coil" evidence="3">
    <location>
        <begin position="99"/>
        <end position="150"/>
    </location>
</feature>
<evidence type="ECO:0000256" key="1">
    <source>
        <dbReference type="SAM" id="Coils"/>
    </source>
</evidence>